<dbReference type="Pfam" id="PF02310">
    <property type="entry name" value="B12-binding"/>
    <property type="match status" value="1"/>
</dbReference>
<dbReference type="GO" id="GO:0051539">
    <property type="term" value="F:4 iron, 4 sulfur cluster binding"/>
    <property type="evidence" value="ECO:0007669"/>
    <property type="project" value="UniProtKB-KW"/>
</dbReference>
<dbReference type="InterPro" id="IPR058240">
    <property type="entry name" value="rSAM_sf"/>
</dbReference>
<dbReference type="EMBL" id="PVXM01000023">
    <property type="protein sequence ID" value="PRR73158.1"/>
    <property type="molecule type" value="Genomic_DNA"/>
</dbReference>
<reference evidence="8 9" key="1">
    <citation type="submission" date="2018-03" db="EMBL/GenBank/DDBJ databases">
        <title>Genome sequence of Moorella humiferrea DSM 23265.</title>
        <authorList>
            <person name="Poehlein A."/>
            <person name="Daniel R."/>
        </authorList>
    </citation>
    <scope>NUCLEOTIDE SEQUENCE [LARGE SCALE GENOMIC DNA]</scope>
    <source>
        <strain evidence="8 9">DSM 23265</strain>
    </source>
</reference>
<organism evidence="8 9">
    <name type="scientific">Neomoorella humiferrea</name>
    <dbReference type="NCBI Taxonomy" id="676965"/>
    <lineage>
        <taxon>Bacteria</taxon>
        <taxon>Bacillati</taxon>
        <taxon>Bacillota</taxon>
        <taxon>Clostridia</taxon>
        <taxon>Neomoorellales</taxon>
        <taxon>Neomoorellaceae</taxon>
        <taxon>Neomoorella</taxon>
    </lineage>
</organism>
<evidence type="ECO:0000259" key="6">
    <source>
        <dbReference type="PROSITE" id="PS51332"/>
    </source>
</evidence>
<dbReference type="RefSeq" id="WP_106005265.1">
    <property type="nucleotide sequence ID" value="NZ_CP136419.1"/>
</dbReference>
<evidence type="ECO:0000256" key="4">
    <source>
        <dbReference type="ARBA" id="ARBA00023004"/>
    </source>
</evidence>
<dbReference type="PANTHER" id="PTHR43409">
    <property type="entry name" value="ANAEROBIC MAGNESIUM-PROTOPORPHYRIN IX MONOMETHYL ESTER CYCLASE-RELATED"/>
    <property type="match status" value="1"/>
</dbReference>
<dbReference type="GO" id="GO:0005829">
    <property type="term" value="C:cytosol"/>
    <property type="evidence" value="ECO:0007669"/>
    <property type="project" value="TreeGrafter"/>
</dbReference>
<dbReference type="Gene3D" id="3.80.30.20">
    <property type="entry name" value="tm_1862 like domain"/>
    <property type="match status" value="1"/>
</dbReference>
<dbReference type="InterPro" id="IPR023404">
    <property type="entry name" value="rSAM_horseshoe"/>
</dbReference>
<dbReference type="CDD" id="cd02068">
    <property type="entry name" value="radical_SAM_B12_BD"/>
    <property type="match status" value="1"/>
</dbReference>
<dbReference type="PROSITE" id="PS51918">
    <property type="entry name" value="RADICAL_SAM"/>
    <property type="match status" value="1"/>
</dbReference>
<dbReference type="SMART" id="SM00729">
    <property type="entry name" value="Elp3"/>
    <property type="match status" value="1"/>
</dbReference>
<dbReference type="OrthoDB" id="9801424at2"/>
<comment type="caution">
    <text evidence="8">The sequence shown here is derived from an EMBL/GenBank/DDBJ whole genome shotgun (WGS) entry which is preliminary data.</text>
</comment>
<evidence type="ECO:0000256" key="5">
    <source>
        <dbReference type="ARBA" id="ARBA00023014"/>
    </source>
</evidence>
<keyword evidence="8" id="KW-0808">Transferase</keyword>
<dbReference type="GO" id="GO:0016740">
    <property type="term" value="F:transferase activity"/>
    <property type="evidence" value="ECO:0007669"/>
    <property type="project" value="UniProtKB-KW"/>
</dbReference>
<dbReference type="PANTHER" id="PTHR43409:SF16">
    <property type="entry name" value="SLR0320 PROTEIN"/>
    <property type="match status" value="1"/>
</dbReference>
<evidence type="ECO:0000256" key="2">
    <source>
        <dbReference type="ARBA" id="ARBA00022691"/>
    </source>
</evidence>
<evidence type="ECO:0000256" key="3">
    <source>
        <dbReference type="ARBA" id="ARBA00022723"/>
    </source>
</evidence>
<proteinExistence type="predicted"/>
<name>A0A2T0ASE5_9FIRM</name>
<dbReference type="InterPro" id="IPR036724">
    <property type="entry name" value="Cobalamin-bd_sf"/>
</dbReference>
<comment type="cofactor">
    <cofactor evidence="1">
        <name>[4Fe-4S] cluster</name>
        <dbReference type="ChEBI" id="CHEBI:49883"/>
    </cofactor>
</comment>
<dbReference type="InterPro" id="IPR006158">
    <property type="entry name" value="Cobalamin-bd"/>
</dbReference>
<dbReference type="EC" id="2.-.-.-" evidence="8"/>
<evidence type="ECO:0000256" key="1">
    <source>
        <dbReference type="ARBA" id="ARBA00001966"/>
    </source>
</evidence>
<evidence type="ECO:0000313" key="8">
    <source>
        <dbReference type="EMBL" id="PRR73158.1"/>
    </source>
</evidence>
<evidence type="ECO:0000313" key="9">
    <source>
        <dbReference type="Proteomes" id="UP000238415"/>
    </source>
</evidence>
<sequence length="698" mass="78046">MRVLLTTLNAKYIHVNLALRYLRACCRDLGHTFILDEFTINDRPEHIAAAIYHRRPDLAAFSCYIWNIEPTLTVIRILKTVRPELIVLCGGPEVSFDVEDFLEHHPEVDMVVGGEGEMPFRALMERLAENAVLWLPDEGRPGTAGPPGGKYIHSVSPGGTRLDPRLLAAVPGLAWRQKGRIRINPQPDLTPMATPAFTSPSAGDATKGLPLSAGQAAGETWALGGDLDAIPFPYAEDLAAGAGNLSQRTVYYETSRGCPFACGFCLSSTTTGLRYFSLERVKDDLRKLLAAGVREIKFVDRTFNAHKKRALAIWEFLVSLKPRARFYFEIAADRLDEDMLSFLRRVPAGLFQFEIGVQTINPEVNDRCNRRQDWERLSANVRRLREMGNIRLHLDLIAGLPGETYAGVGKSFDAVAAIKPHEIQLGFLKLLKGTPLRARAKDFGYLFLERPPYEVLASSAISYEEMLRLHSMENMLQLYGNSHLADHALGYLVQQAFGGSHFKCYEALAAWWEEQELFRRGHSQRDLFNHLAAFAASLGNSGCPSIPAAAEKIAMSETGGQAAPSLVSPPPAGRERPGGRFRPLAPFGLERFYQLLKFDFLCRDRSRNFPGWMPPSTLSELERSDILARIADPAFREKYMPGLKQEAPANIRRHGFIEFFPCHPERPEADAATLVFFYYGPGNFKAEVYYLQAPFKSP</sequence>
<dbReference type="InterPro" id="IPR051198">
    <property type="entry name" value="BchE-like"/>
</dbReference>
<keyword evidence="5" id="KW-0411">Iron-sulfur</keyword>
<dbReference type="Pfam" id="PF04055">
    <property type="entry name" value="Radical_SAM"/>
    <property type="match status" value="1"/>
</dbReference>
<protein>
    <submittedName>
        <fullName evidence="8">(Dimethylallyl)adenosine tRNA methylthiotransferase MiaB</fullName>
        <ecNumber evidence="8">2.-.-.-</ecNumber>
    </submittedName>
</protein>
<dbReference type="PROSITE" id="PS51332">
    <property type="entry name" value="B12_BINDING"/>
    <property type="match status" value="1"/>
</dbReference>
<keyword evidence="9" id="KW-1185">Reference proteome</keyword>
<keyword evidence="2" id="KW-0949">S-adenosyl-L-methionine</keyword>
<keyword evidence="4" id="KW-0408">Iron</keyword>
<dbReference type="InterPro" id="IPR025288">
    <property type="entry name" value="DUF4080"/>
</dbReference>
<dbReference type="GO" id="GO:0046872">
    <property type="term" value="F:metal ion binding"/>
    <property type="evidence" value="ECO:0007669"/>
    <property type="project" value="UniProtKB-KW"/>
</dbReference>
<accession>A0A2T0ASE5</accession>
<dbReference type="Gene3D" id="3.40.50.280">
    <property type="entry name" value="Cobalamin-binding domain"/>
    <property type="match status" value="1"/>
</dbReference>
<dbReference type="InterPro" id="IPR034466">
    <property type="entry name" value="Methyltransferase_Class_B"/>
</dbReference>
<keyword evidence="3" id="KW-0479">Metal-binding</keyword>
<dbReference type="GO" id="GO:0031419">
    <property type="term" value="F:cobalamin binding"/>
    <property type="evidence" value="ECO:0007669"/>
    <property type="project" value="InterPro"/>
</dbReference>
<dbReference type="SFLD" id="SFLDG01123">
    <property type="entry name" value="methyltransferase_(Class_B)"/>
    <property type="match status" value="1"/>
</dbReference>
<dbReference type="Proteomes" id="UP000238415">
    <property type="component" value="Unassembled WGS sequence"/>
</dbReference>
<dbReference type="AlphaFoldDB" id="A0A2T0ASE5"/>
<dbReference type="SUPFAM" id="SSF102114">
    <property type="entry name" value="Radical SAM enzymes"/>
    <property type="match status" value="1"/>
</dbReference>
<dbReference type="SFLD" id="SFLDG01082">
    <property type="entry name" value="B12-binding_domain_containing"/>
    <property type="match status" value="1"/>
</dbReference>
<dbReference type="SUPFAM" id="SSF52242">
    <property type="entry name" value="Cobalamin (vitamin B12)-binding domain"/>
    <property type="match status" value="1"/>
</dbReference>
<feature type="domain" description="B12-binding" evidence="6">
    <location>
        <begin position="1"/>
        <end position="134"/>
    </location>
</feature>
<dbReference type="Pfam" id="PF13311">
    <property type="entry name" value="DUF4080"/>
    <property type="match status" value="1"/>
</dbReference>
<dbReference type="CDD" id="cd01335">
    <property type="entry name" value="Radical_SAM"/>
    <property type="match status" value="1"/>
</dbReference>
<feature type="domain" description="Radical SAM core" evidence="7">
    <location>
        <begin position="244"/>
        <end position="476"/>
    </location>
</feature>
<evidence type="ECO:0000259" key="7">
    <source>
        <dbReference type="PROSITE" id="PS51918"/>
    </source>
</evidence>
<gene>
    <name evidence="8" type="primary">miaB_2</name>
    <name evidence="8" type="ORF">MOHU_12850</name>
</gene>
<dbReference type="InterPro" id="IPR007197">
    <property type="entry name" value="rSAM"/>
</dbReference>
<dbReference type="InterPro" id="IPR006638">
    <property type="entry name" value="Elp3/MiaA/NifB-like_rSAM"/>
</dbReference>
<dbReference type="SFLD" id="SFLDS00029">
    <property type="entry name" value="Radical_SAM"/>
    <property type="match status" value="1"/>
</dbReference>